<dbReference type="PANTHER" id="PTHR34459:SF2">
    <property type="entry name" value="TRANSMEMBRANE PROTEIN"/>
    <property type="match status" value="1"/>
</dbReference>
<gene>
    <name evidence="1" type="ORF">CDL12_29274</name>
</gene>
<evidence type="ECO:0000313" key="2">
    <source>
        <dbReference type="Proteomes" id="UP000231279"/>
    </source>
</evidence>
<keyword evidence="2" id="KW-1185">Reference proteome</keyword>
<proteinExistence type="predicted"/>
<name>A0A2G9FYX3_9LAMI</name>
<reference evidence="2" key="1">
    <citation type="journal article" date="2018" name="Gigascience">
        <title>Genome assembly of the Pink Ipe (Handroanthus impetiginosus, Bignoniaceae), a highly valued, ecologically keystone Neotropical timber forest tree.</title>
        <authorList>
            <person name="Silva-Junior O.B."/>
            <person name="Grattapaglia D."/>
            <person name="Novaes E."/>
            <person name="Collevatti R.G."/>
        </authorList>
    </citation>
    <scope>NUCLEOTIDE SEQUENCE [LARGE SCALE GENOMIC DNA]</scope>
    <source>
        <strain evidence="2">cv. UFG-1</strain>
    </source>
</reference>
<evidence type="ECO:0000313" key="1">
    <source>
        <dbReference type="EMBL" id="PIM98250.1"/>
    </source>
</evidence>
<dbReference type="STRING" id="429701.A0A2G9FYX3"/>
<protein>
    <submittedName>
        <fullName evidence="1">Uncharacterized protein</fullName>
    </submittedName>
</protein>
<dbReference type="AlphaFoldDB" id="A0A2G9FYX3"/>
<comment type="caution">
    <text evidence="1">The sequence shown here is derived from an EMBL/GenBank/DDBJ whole genome shotgun (WGS) entry which is preliminary data.</text>
</comment>
<dbReference type="PANTHER" id="PTHR34459">
    <property type="entry name" value="OS01G0264500 PROTEIN"/>
    <property type="match status" value="1"/>
</dbReference>
<sequence>MGTRQVYEEKLRRESLHHDPTIRPERCEWEITPVLHDVIAVAVSGVGAMLSAVHGFNTGIPYVQQYLKGTKWFPLVIGV</sequence>
<organism evidence="1 2">
    <name type="scientific">Handroanthus impetiginosus</name>
    <dbReference type="NCBI Taxonomy" id="429701"/>
    <lineage>
        <taxon>Eukaryota</taxon>
        <taxon>Viridiplantae</taxon>
        <taxon>Streptophyta</taxon>
        <taxon>Embryophyta</taxon>
        <taxon>Tracheophyta</taxon>
        <taxon>Spermatophyta</taxon>
        <taxon>Magnoliopsida</taxon>
        <taxon>eudicotyledons</taxon>
        <taxon>Gunneridae</taxon>
        <taxon>Pentapetalae</taxon>
        <taxon>asterids</taxon>
        <taxon>lamiids</taxon>
        <taxon>Lamiales</taxon>
        <taxon>Bignoniaceae</taxon>
        <taxon>Crescentiina</taxon>
        <taxon>Tabebuia alliance</taxon>
        <taxon>Handroanthus</taxon>
    </lineage>
</organism>
<dbReference type="OrthoDB" id="1898192at2759"/>
<dbReference type="EMBL" id="NKXS01008579">
    <property type="protein sequence ID" value="PIM98250.1"/>
    <property type="molecule type" value="Genomic_DNA"/>
</dbReference>
<accession>A0A2G9FYX3</accession>
<dbReference type="Proteomes" id="UP000231279">
    <property type="component" value="Unassembled WGS sequence"/>
</dbReference>